<keyword evidence="11" id="KW-0325">Glycoprotein</keyword>
<dbReference type="GO" id="GO:0008292">
    <property type="term" value="P:acetylcholine biosynthetic process"/>
    <property type="evidence" value="ECO:0007669"/>
    <property type="project" value="TreeGrafter"/>
</dbReference>
<proteinExistence type="inferred from homology"/>
<keyword evidence="4 14" id="KW-0812">Transmembrane</keyword>
<evidence type="ECO:0008006" key="17">
    <source>
        <dbReference type="Google" id="ProtNLM"/>
    </source>
</evidence>
<feature type="non-terminal residue" evidence="15">
    <location>
        <position position="1"/>
    </location>
</feature>
<comment type="subcellular location">
    <subcellularLocation>
        <location evidence="1">Membrane</location>
        <topology evidence="1">Multi-pass membrane protein</topology>
    </subcellularLocation>
</comment>
<evidence type="ECO:0000256" key="10">
    <source>
        <dbReference type="ARBA" id="ARBA00023136"/>
    </source>
</evidence>
<evidence type="ECO:0000256" key="4">
    <source>
        <dbReference type="ARBA" id="ARBA00022692"/>
    </source>
</evidence>
<comment type="caution">
    <text evidence="15">The sequence shown here is derived from an EMBL/GenBank/DDBJ whole genome shotgun (WGS) entry which is preliminary data.</text>
</comment>
<feature type="transmembrane region" description="Helical" evidence="14">
    <location>
        <begin position="83"/>
        <end position="105"/>
    </location>
</feature>
<keyword evidence="12" id="KW-0739">Sodium transport</keyword>
<feature type="transmembrane region" description="Helical" evidence="14">
    <location>
        <begin position="164"/>
        <end position="186"/>
    </location>
</feature>
<name>A0AAV2PZZ2_MEGNR</name>
<dbReference type="Pfam" id="PF00474">
    <property type="entry name" value="SSF"/>
    <property type="match status" value="1"/>
</dbReference>
<keyword evidence="7 14" id="KW-1133">Transmembrane helix</keyword>
<organism evidence="15 16">
    <name type="scientific">Meganyctiphanes norvegica</name>
    <name type="common">Northern krill</name>
    <name type="synonym">Thysanopoda norvegica</name>
    <dbReference type="NCBI Taxonomy" id="48144"/>
    <lineage>
        <taxon>Eukaryota</taxon>
        <taxon>Metazoa</taxon>
        <taxon>Ecdysozoa</taxon>
        <taxon>Arthropoda</taxon>
        <taxon>Crustacea</taxon>
        <taxon>Multicrustacea</taxon>
        <taxon>Malacostraca</taxon>
        <taxon>Eumalacostraca</taxon>
        <taxon>Eucarida</taxon>
        <taxon>Euphausiacea</taxon>
        <taxon>Euphausiidae</taxon>
        <taxon>Meganyctiphanes</taxon>
    </lineage>
</organism>
<feature type="transmembrane region" description="Helical" evidence="14">
    <location>
        <begin position="12"/>
        <end position="31"/>
    </location>
</feature>
<evidence type="ECO:0000256" key="11">
    <source>
        <dbReference type="ARBA" id="ARBA00023180"/>
    </source>
</evidence>
<evidence type="ECO:0000256" key="3">
    <source>
        <dbReference type="ARBA" id="ARBA00022448"/>
    </source>
</evidence>
<dbReference type="GO" id="GO:0005886">
    <property type="term" value="C:plasma membrane"/>
    <property type="evidence" value="ECO:0007669"/>
    <property type="project" value="TreeGrafter"/>
</dbReference>
<evidence type="ECO:0000256" key="12">
    <source>
        <dbReference type="ARBA" id="ARBA00023201"/>
    </source>
</evidence>
<dbReference type="Gene3D" id="1.20.1730.10">
    <property type="entry name" value="Sodium/glucose cotransporter"/>
    <property type="match status" value="1"/>
</dbReference>
<dbReference type="InterPro" id="IPR052244">
    <property type="entry name" value="Choline_transporter"/>
</dbReference>
<evidence type="ECO:0000256" key="8">
    <source>
        <dbReference type="ARBA" id="ARBA00023053"/>
    </source>
</evidence>
<reference evidence="15 16" key="1">
    <citation type="submission" date="2024-05" db="EMBL/GenBank/DDBJ databases">
        <authorList>
            <person name="Wallberg A."/>
        </authorList>
    </citation>
    <scope>NUCLEOTIDE SEQUENCE [LARGE SCALE GENOMIC DNA]</scope>
</reference>
<evidence type="ECO:0000256" key="6">
    <source>
        <dbReference type="ARBA" id="ARBA00022979"/>
    </source>
</evidence>
<evidence type="ECO:0000256" key="14">
    <source>
        <dbReference type="SAM" id="Phobius"/>
    </source>
</evidence>
<keyword evidence="9" id="KW-0406">Ion transport</keyword>
<dbReference type="PROSITE" id="PS50283">
    <property type="entry name" value="NA_SOLUT_SYMP_3"/>
    <property type="match status" value="1"/>
</dbReference>
<feature type="non-terminal residue" evidence="15">
    <location>
        <position position="244"/>
    </location>
</feature>
<evidence type="ECO:0000256" key="1">
    <source>
        <dbReference type="ARBA" id="ARBA00004141"/>
    </source>
</evidence>
<gene>
    <name evidence="15" type="ORF">MNOR_LOCUS6278</name>
</gene>
<evidence type="ECO:0000256" key="9">
    <source>
        <dbReference type="ARBA" id="ARBA00023065"/>
    </source>
</evidence>
<dbReference type="Proteomes" id="UP001497623">
    <property type="component" value="Unassembled WGS sequence"/>
</dbReference>
<keyword evidence="3" id="KW-0813">Transport</keyword>
<dbReference type="InterPro" id="IPR038377">
    <property type="entry name" value="Na/Glc_symporter_sf"/>
</dbReference>
<keyword evidence="5" id="KW-0769">Symport</keyword>
<dbReference type="EMBL" id="CAXKWB010002564">
    <property type="protein sequence ID" value="CAL4067192.1"/>
    <property type="molecule type" value="Genomic_DNA"/>
</dbReference>
<keyword evidence="6" id="KW-0530">Neurotransmitter biosynthesis</keyword>
<accession>A0AAV2PZZ2</accession>
<keyword evidence="8" id="KW-0915">Sodium</keyword>
<evidence type="ECO:0000256" key="5">
    <source>
        <dbReference type="ARBA" id="ARBA00022847"/>
    </source>
</evidence>
<feature type="transmembrane region" description="Helical" evidence="14">
    <location>
        <begin position="126"/>
        <end position="144"/>
    </location>
</feature>
<dbReference type="InterPro" id="IPR001734">
    <property type="entry name" value="Na/solute_symporter"/>
</dbReference>
<evidence type="ECO:0000256" key="2">
    <source>
        <dbReference type="ARBA" id="ARBA00006434"/>
    </source>
</evidence>
<feature type="transmembrane region" description="Helical" evidence="14">
    <location>
        <begin position="193"/>
        <end position="213"/>
    </location>
</feature>
<dbReference type="PANTHER" id="PTHR45897:SF4">
    <property type="entry name" value="HIGH-AFFINITY CHOLINE TRANSPORTER 1"/>
    <property type="match status" value="1"/>
</dbReference>
<feature type="transmembrane region" description="Helical" evidence="14">
    <location>
        <begin position="52"/>
        <end position="71"/>
    </location>
</feature>
<evidence type="ECO:0000313" key="16">
    <source>
        <dbReference type="Proteomes" id="UP001497623"/>
    </source>
</evidence>
<evidence type="ECO:0000256" key="13">
    <source>
        <dbReference type="RuleBase" id="RU362091"/>
    </source>
</evidence>
<evidence type="ECO:0000256" key="7">
    <source>
        <dbReference type="ARBA" id="ARBA00022989"/>
    </source>
</evidence>
<keyword evidence="16" id="KW-1185">Reference proteome</keyword>
<comment type="similarity">
    <text evidence="2 13">Belongs to the sodium:solute symporter (SSF) (TC 2.A.21) family.</text>
</comment>
<keyword evidence="10 14" id="KW-0472">Membrane</keyword>
<dbReference type="AlphaFoldDB" id="A0AAV2PZZ2"/>
<protein>
    <recommendedName>
        <fullName evidence="17">Sodium:solute symporter</fullName>
    </recommendedName>
</protein>
<dbReference type="PANTHER" id="PTHR45897">
    <property type="entry name" value="HIGH-AFFINITY CHOLINE TRANSPORTER 1"/>
    <property type="match status" value="1"/>
</dbReference>
<sequence length="244" mass="25619">DIIHLKMAVEVVSVVVLGLFYVAIVVVGVVASRLVKIPDGDPKAAMVAGRNLGPIVGVLTCAATFVGGGYINGQAEGVATFGLVWTITPLGILIGTAIGGLLYGAPMRRKMYITMLDPLQEKYGHFMTGLLFIAALAADLFWAASILGALGTSLSVMVGLDERLSIVISSIVAVLYTILGQMVAVAYTDVLQLIFMVVGLVLCVPFAMTNSAVDSIADTSSIWLGKVETSMTLSYIDYVIIQVG</sequence>
<dbReference type="GO" id="GO:0005307">
    <property type="term" value="F:choline:sodium symporter activity"/>
    <property type="evidence" value="ECO:0007669"/>
    <property type="project" value="TreeGrafter"/>
</dbReference>
<evidence type="ECO:0000313" key="15">
    <source>
        <dbReference type="EMBL" id="CAL4067192.1"/>
    </source>
</evidence>